<dbReference type="Proteomes" id="UP001380365">
    <property type="component" value="Unassembled WGS sequence"/>
</dbReference>
<gene>
    <name evidence="4" type="ORF">WH159_03870</name>
</gene>
<keyword evidence="1" id="KW-0560">Oxidoreductase</keyword>
<sequence length="408" mass="43543">MVESVVTRRGLLQAGGGVAAASLVAAAGPATTLVQGSGGARLAGQPLPGGAKLPATPPARKAADSVGFAIVGLGGYALNQMMPRFPQAKRAHVAAIVSGNPEKLRQVGDAYGVPADARYSYDDFARVAADKRIEAVYVVLPTGLHAEWVIRAFAAGKHVLCEKPMALSSAECERMIAAGKRANRKLMIAYRSHFEPYNVEAMRLMRQKAVGTIRLLRTEQSYRMGPTSPAENWRASRALAGGGPLEDYGIYGLQSALYLTGEMPESISATTFRPSGDPRFAEILAHVSSQWRFPSGAVAQLVTSYDSAGINFAEVRGTEGVLKMDPATSYSGQKMWTEGRGGREFSPGDPEVQFAGQLDHFTDAIRTGSPIRTPGEMGLRDLRLMEAIYASAERGQTVKLAPDGRMRG</sequence>
<feature type="domain" description="Gfo/Idh/MocA-like oxidoreductase N-terminal" evidence="2">
    <location>
        <begin position="67"/>
        <end position="190"/>
    </location>
</feature>
<name>A0ABU8Q1R4_9SPHN</name>
<evidence type="ECO:0000259" key="2">
    <source>
        <dbReference type="Pfam" id="PF01408"/>
    </source>
</evidence>
<feature type="domain" description="GFO/IDH/MocA-like oxidoreductase" evidence="3">
    <location>
        <begin position="201"/>
        <end position="322"/>
    </location>
</feature>
<dbReference type="EMBL" id="JBBGZA010000001">
    <property type="protein sequence ID" value="MEJ5093681.1"/>
    <property type="molecule type" value="Genomic_DNA"/>
</dbReference>
<dbReference type="Gene3D" id="3.30.360.10">
    <property type="entry name" value="Dihydrodipicolinate Reductase, domain 2"/>
    <property type="match status" value="1"/>
</dbReference>
<dbReference type="PANTHER" id="PTHR43818">
    <property type="entry name" value="BCDNA.GH03377"/>
    <property type="match status" value="1"/>
</dbReference>
<dbReference type="InterPro" id="IPR000683">
    <property type="entry name" value="Gfo/Idh/MocA-like_OxRdtase_N"/>
</dbReference>
<dbReference type="Pfam" id="PF01408">
    <property type="entry name" value="GFO_IDH_MocA"/>
    <property type="match status" value="1"/>
</dbReference>
<dbReference type="SUPFAM" id="SSF55347">
    <property type="entry name" value="Glyceraldehyde-3-phosphate dehydrogenase-like, C-terminal domain"/>
    <property type="match status" value="1"/>
</dbReference>
<evidence type="ECO:0000313" key="5">
    <source>
        <dbReference type="Proteomes" id="UP001380365"/>
    </source>
</evidence>
<dbReference type="Gene3D" id="3.40.50.720">
    <property type="entry name" value="NAD(P)-binding Rossmann-like Domain"/>
    <property type="match status" value="1"/>
</dbReference>
<protein>
    <submittedName>
        <fullName evidence="4">Gfo/Idh/MocA family oxidoreductase</fullName>
    </submittedName>
</protein>
<evidence type="ECO:0000313" key="4">
    <source>
        <dbReference type="EMBL" id="MEJ5093681.1"/>
    </source>
</evidence>
<organism evidence="4 5">
    <name type="scientific">Sphingomonas molluscorum</name>
    <dbReference type="NCBI Taxonomy" id="418184"/>
    <lineage>
        <taxon>Bacteria</taxon>
        <taxon>Pseudomonadati</taxon>
        <taxon>Pseudomonadota</taxon>
        <taxon>Alphaproteobacteria</taxon>
        <taxon>Sphingomonadales</taxon>
        <taxon>Sphingomonadaceae</taxon>
        <taxon>Sphingomonas</taxon>
    </lineage>
</organism>
<dbReference type="RefSeq" id="WP_132883981.1">
    <property type="nucleotide sequence ID" value="NZ_JBBGZA010000001.1"/>
</dbReference>
<dbReference type="InterPro" id="IPR055170">
    <property type="entry name" value="GFO_IDH_MocA-like_dom"/>
</dbReference>
<evidence type="ECO:0000259" key="3">
    <source>
        <dbReference type="Pfam" id="PF22725"/>
    </source>
</evidence>
<reference evidence="4 5" key="1">
    <citation type="submission" date="2023-12" db="EMBL/GenBank/DDBJ databases">
        <title>Gut-associated functions are favored during microbiome assembly across C. elegans life.</title>
        <authorList>
            <person name="Zimmermann J."/>
        </authorList>
    </citation>
    <scope>NUCLEOTIDE SEQUENCE [LARGE SCALE GENOMIC DNA]</scope>
    <source>
        <strain evidence="4 5">JUb134</strain>
    </source>
</reference>
<dbReference type="InterPro" id="IPR006311">
    <property type="entry name" value="TAT_signal"/>
</dbReference>
<dbReference type="InterPro" id="IPR036291">
    <property type="entry name" value="NAD(P)-bd_dom_sf"/>
</dbReference>
<dbReference type="PRINTS" id="PR01775">
    <property type="entry name" value="GLFROXRDTASE"/>
</dbReference>
<dbReference type="InterPro" id="IPR050463">
    <property type="entry name" value="Gfo/Idh/MocA_oxidrdct_glycsds"/>
</dbReference>
<dbReference type="InterPro" id="IPR008354">
    <property type="entry name" value="Glc-Fru_OxRdtase_bac"/>
</dbReference>
<comment type="caution">
    <text evidence="4">The sequence shown here is derived from an EMBL/GenBank/DDBJ whole genome shotgun (WGS) entry which is preliminary data.</text>
</comment>
<dbReference type="Pfam" id="PF22725">
    <property type="entry name" value="GFO_IDH_MocA_C3"/>
    <property type="match status" value="1"/>
</dbReference>
<keyword evidence="5" id="KW-1185">Reference proteome</keyword>
<accession>A0ABU8Q1R4</accession>
<dbReference type="PANTHER" id="PTHR43818:SF11">
    <property type="entry name" value="BCDNA.GH03377"/>
    <property type="match status" value="1"/>
</dbReference>
<proteinExistence type="predicted"/>
<evidence type="ECO:0000256" key="1">
    <source>
        <dbReference type="ARBA" id="ARBA00023002"/>
    </source>
</evidence>
<dbReference type="SUPFAM" id="SSF51735">
    <property type="entry name" value="NAD(P)-binding Rossmann-fold domains"/>
    <property type="match status" value="1"/>
</dbReference>
<dbReference type="PROSITE" id="PS51318">
    <property type="entry name" value="TAT"/>
    <property type="match status" value="1"/>
</dbReference>